<keyword evidence="6 10" id="KW-0143">Chaperone</keyword>
<dbReference type="InterPro" id="IPR000740">
    <property type="entry name" value="GrpE"/>
</dbReference>
<dbReference type="GO" id="GO:0042803">
    <property type="term" value="F:protein homodimerization activity"/>
    <property type="evidence" value="ECO:0007669"/>
    <property type="project" value="InterPro"/>
</dbReference>
<dbReference type="SUPFAM" id="SSF58014">
    <property type="entry name" value="Coiled-coil domain of nucleotide exchange factor GrpE"/>
    <property type="match status" value="1"/>
</dbReference>
<keyword evidence="4 10" id="KW-0963">Cytoplasm</keyword>
<dbReference type="Pfam" id="PF01025">
    <property type="entry name" value="GrpE"/>
    <property type="match status" value="1"/>
</dbReference>
<evidence type="ECO:0000256" key="5">
    <source>
        <dbReference type="ARBA" id="ARBA00023016"/>
    </source>
</evidence>
<dbReference type="CDD" id="cd00446">
    <property type="entry name" value="GrpE"/>
    <property type="match status" value="1"/>
</dbReference>
<dbReference type="GO" id="GO:0006457">
    <property type="term" value="P:protein folding"/>
    <property type="evidence" value="ECO:0007669"/>
    <property type="project" value="InterPro"/>
</dbReference>
<evidence type="ECO:0000256" key="1">
    <source>
        <dbReference type="ARBA" id="ARBA00004496"/>
    </source>
</evidence>
<dbReference type="GO" id="GO:0051087">
    <property type="term" value="F:protein-folding chaperone binding"/>
    <property type="evidence" value="ECO:0007669"/>
    <property type="project" value="InterPro"/>
</dbReference>
<feature type="region of interest" description="Disordered" evidence="13">
    <location>
        <begin position="1"/>
        <end position="21"/>
    </location>
</feature>
<evidence type="ECO:0000313" key="15">
    <source>
        <dbReference type="Proteomes" id="UP000248724"/>
    </source>
</evidence>
<evidence type="ECO:0000256" key="2">
    <source>
        <dbReference type="ARBA" id="ARBA00009054"/>
    </source>
</evidence>
<comment type="subcellular location">
    <subcellularLocation>
        <location evidence="1 10">Cytoplasm</location>
    </subcellularLocation>
</comment>
<reference evidence="14 15" key="1">
    <citation type="journal article" date="2017" name="Nature">
        <title>Atmospheric trace gases support primary production in Antarctic desert surface soil.</title>
        <authorList>
            <person name="Ji M."/>
            <person name="Greening C."/>
            <person name="Vanwonterghem I."/>
            <person name="Carere C.R."/>
            <person name="Bay S.K."/>
            <person name="Steen J.A."/>
            <person name="Montgomery K."/>
            <person name="Lines T."/>
            <person name="Beardall J."/>
            <person name="van Dorst J."/>
            <person name="Snape I."/>
            <person name="Stott M.B."/>
            <person name="Hugenholtz P."/>
            <person name="Ferrari B.C."/>
        </authorList>
    </citation>
    <scope>NUCLEOTIDE SEQUENCE [LARGE SCALE GENOMIC DNA]</scope>
    <source>
        <strain evidence="14">RRmetagenome_bin12</strain>
    </source>
</reference>
<dbReference type="Proteomes" id="UP000248724">
    <property type="component" value="Unassembled WGS sequence"/>
</dbReference>
<evidence type="ECO:0000256" key="12">
    <source>
        <dbReference type="RuleBase" id="RU004478"/>
    </source>
</evidence>
<dbReference type="GO" id="GO:0005737">
    <property type="term" value="C:cytoplasm"/>
    <property type="evidence" value="ECO:0007669"/>
    <property type="project" value="UniProtKB-SubCell"/>
</dbReference>
<dbReference type="InterPro" id="IPR013805">
    <property type="entry name" value="GrpE_CC"/>
</dbReference>
<sequence>MSPEDIEQEPSVPRADDGDMDADVAVEAAPSASTAEPDERYLRLAADFENFRRRKTQELANRSRYASEDAARALLPVLDNLRRAVAHAAEAGTEDFFVSGLELVVREFEAALEKLGVVPIDAVGQPFDPSLHEAISSVGGGDVDVDTVVDEVQRGYRLHDRVLRPALVRVAHPATTGRA</sequence>
<dbReference type="HAMAP" id="MF_01151">
    <property type="entry name" value="GrpE"/>
    <property type="match status" value="1"/>
</dbReference>
<evidence type="ECO:0000256" key="10">
    <source>
        <dbReference type="HAMAP-Rule" id="MF_01151"/>
    </source>
</evidence>
<dbReference type="GO" id="GO:0000774">
    <property type="term" value="F:adenyl-nucleotide exchange factor activity"/>
    <property type="evidence" value="ECO:0007669"/>
    <property type="project" value="InterPro"/>
</dbReference>
<dbReference type="Gene3D" id="2.30.22.10">
    <property type="entry name" value="Head domain of nucleotide exchange factor GrpE"/>
    <property type="match status" value="1"/>
</dbReference>
<dbReference type="NCBIfam" id="NF010738">
    <property type="entry name" value="PRK14140.1"/>
    <property type="match status" value="1"/>
</dbReference>
<evidence type="ECO:0000313" key="14">
    <source>
        <dbReference type="EMBL" id="PZR81449.1"/>
    </source>
</evidence>
<evidence type="ECO:0000256" key="8">
    <source>
        <dbReference type="ARBA" id="ARBA00072274"/>
    </source>
</evidence>
<dbReference type="PRINTS" id="PR00773">
    <property type="entry name" value="GRPEPROTEIN"/>
</dbReference>
<comment type="subunit">
    <text evidence="3 10">Homodimer.</text>
</comment>
<keyword evidence="5 10" id="KW-0346">Stress response</keyword>
<evidence type="ECO:0000256" key="7">
    <source>
        <dbReference type="ARBA" id="ARBA00053401"/>
    </source>
</evidence>
<name>A0A2W5Z7Z6_9BACT</name>
<dbReference type="AlphaFoldDB" id="A0A2W5Z7Z6"/>
<gene>
    <name evidence="10 14" type="primary">grpE</name>
    <name evidence="14" type="ORF">DLM65_05805</name>
</gene>
<accession>A0A2W5Z7Z6</accession>
<comment type="function">
    <text evidence="7 10 11">Participates actively in the response to hyperosmotic and heat shock by preventing the aggregation of stress-denatured proteins, in association with DnaK and GrpE. It is the nucleotide exchange factor for DnaK and may function as a thermosensor. Unfolded proteins bind initially to DnaJ; upon interaction with the DnaJ-bound protein, DnaK hydrolyzes its bound ATP, resulting in the formation of a stable complex. GrpE releases ADP from DnaK; ATP binding to DnaK triggers the release of the substrate protein, thus completing the reaction cycle. Several rounds of ATP-dependent interactions between DnaJ, DnaK and GrpE are required for fully efficient folding.</text>
</comment>
<evidence type="ECO:0000256" key="13">
    <source>
        <dbReference type="SAM" id="MobiDB-lite"/>
    </source>
</evidence>
<dbReference type="PANTHER" id="PTHR21237:SF23">
    <property type="entry name" value="GRPE PROTEIN HOMOLOG, MITOCHONDRIAL"/>
    <property type="match status" value="1"/>
</dbReference>
<dbReference type="InterPro" id="IPR009012">
    <property type="entry name" value="GrpE_head"/>
</dbReference>
<dbReference type="SUPFAM" id="SSF51064">
    <property type="entry name" value="Head domain of nucleotide exchange factor GrpE"/>
    <property type="match status" value="1"/>
</dbReference>
<evidence type="ECO:0000256" key="6">
    <source>
        <dbReference type="ARBA" id="ARBA00023186"/>
    </source>
</evidence>
<dbReference type="PANTHER" id="PTHR21237">
    <property type="entry name" value="GRPE PROTEIN"/>
    <property type="match status" value="1"/>
</dbReference>
<evidence type="ECO:0000256" key="3">
    <source>
        <dbReference type="ARBA" id="ARBA00011738"/>
    </source>
</evidence>
<dbReference type="EMBL" id="QHBU01000111">
    <property type="protein sequence ID" value="PZR81449.1"/>
    <property type="molecule type" value="Genomic_DNA"/>
</dbReference>
<comment type="similarity">
    <text evidence="2 10 12">Belongs to the GrpE family.</text>
</comment>
<dbReference type="GO" id="GO:0051082">
    <property type="term" value="F:unfolded protein binding"/>
    <property type="evidence" value="ECO:0007669"/>
    <property type="project" value="TreeGrafter"/>
</dbReference>
<evidence type="ECO:0000256" key="9">
    <source>
        <dbReference type="ARBA" id="ARBA00076414"/>
    </source>
</evidence>
<dbReference type="PROSITE" id="PS01071">
    <property type="entry name" value="GRPE"/>
    <property type="match status" value="1"/>
</dbReference>
<proteinExistence type="inferred from homology"/>
<evidence type="ECO:0000256" key="11">
    <source>
        <dbReference type="RuleBase" id="RU000639"/>
    </source>
</evidence>
<protein>
    <recommendedName>
        <fullName evidence="8 10">Protein GrpE</fullName>
    </recommendedName>
    <alternativeName>
        <fullName evidence="9 10">HSP-70 cofactor</fullName>
    </alternativeName>
</protein>
<evidence type="ECO:0000256" key="4">
    <source>
        <dbReference type="ARBA" id="ARBA00022490"/>
    </source>
</evidence>
<dbReference type="FunFam" id="2.30.22.10:FF:000001">
    <property type="entry name" value="Protein GrpE"/>
    <property type="match status" value="1"/>
</dbReference>
<dbReference type="Gene3D" id="3.90.20.20">
    <property type="match status" value="1"/>
</dbReference>
<organism evidence="14 15">
    <name type="scientific">Candidatus Aeolococcus gillhamiae</name>
    <dbReference type="NCBI Taxonomy" id="3127015"/>
    <lineage>
        <taxon>Bacteria</taxon>
        <taxon>Bacillati</taxon>
        <taxon>Candidatus Dormiibacterota</taxon>
        <taxon>Candidatus Dormibacteria</taxon>
        <taxon>Candidatus Aeolococcales</taxon>
        <taxon>Candidatus Aeolococcaceae</taxon>
        <taxon>Candidatus Aeolococcus</taxon>
    </lineage>
</organism>
<comment type="caution">
    <text evidence="14">The sequence shown here is derived from an EMBL/GenBank/DDBJ whole genome shotgun (WGS) entry which is preliminary data.</text>
</comment>